<dbReference type="InterPro" id="IPR000266">
    <property type="entry name" value="Ribosomal_uS17"/>
</dbReference>
<organism evidence="7 8">
    <name type="scientific">candidate division WWE3 bacterium CSP1-7</name>
    <dbReference type="NCBI Taxonomy" id="1576480"/>
    <lineage>
        <taxon>Bacteria</taxon>
        <taxon>Katanobacteria</taxon>
    </lineage>
</organism>
<dbReference type="PRINTS" id="PR00973">
    <property type="entry name" value="RIBOSOMALS17"/>
</dbReference>
<evidence type="ECO:0000313" key="8">
    <source>
        <dbReference type="Proteomes" id="UP000051297"/>
    </source>
</evidence>
<dbReference type="PATRIC" id="fig|1576480.3.peg.105"/>
<gene>
    <name evidence="7" type="ORF">XU08_C0001G0104</name>
</gene>
<dbReference type="CDD" id="cd00364">
    <property type="entry name" value="Ribosomal_uS17"/>
    <property type="match status" value="1"/>
</dbReference>
<dbReference type="Pfam" id="PF00366">
    <property type="entry name" value="Ribosomal_S17"/>
    <property type="match status" value="1"/>
</dbReference>
<dbReference type="InterPro" id="IPR012340">
    <property type="entry name" value="NA-bd_OB-fold"/>
</dbReference>
<name>A0A0T5ZY44_UNCKA</name>
<comment type="similarity">
    <text evidence="1">Belongs to the universal ribosomal protein uS17 family.</text>
</comment>
<evidence type="ECO:0000256" key="6">
    <source>
        <dbReference type="SAM" id="MobiDB-lite"/>
    </source>
</evidence>
<sequence>MARKKLKGIIKRISGKNTVAVEVVRVFHHPRYRKRILTSKVYLVHVADGDAPVGKSVTIEESRPISKTKRWVVVELDGKSVARSQEPVAKEKIKTEGAKKTVSRRRKGSKK</sequence>
<feature type="compositionally biased region" description="Basic residues" evidence="6">
    <location>
        <begin position="101"/>
        <end position="111"/>
    </location>
</feature>
<protein>
    <recommendedName>
        <fullName evidence="5">30S ribosomal protein S17, chloroplastic</fullName>
    </recommendedName>
</protein>
<dbReference type="GO" id="GO:0006412">
    <property type="term" value="P:translation"/>
    <property type="evidence" value="ECO:0007669"/>
    <property type="project" value="InterPro"/>
</dbReference>
<comment type="caution">
    <text evidence="7">The sequence shown here is derived from an EMBL/GenBank/DDBJ whole genome shotgun (WGS) entry which is preliminary data.</text>
</comment>
<dbReference type="PANTHER" id="PTHR10744">
    <property type="entry name" value="40S RIBOSOMAL PROTEIN S11 FAMILY MEMBER"/>
    <property type="match status" value="1"/>
</dbReference>
<dbReference type="GO" id="GO:1990904">
    <property type="term" value="C:ribonucleoprotein complex"/>
    <property type="evidence" value="ECO:0007669"/>
    <property type="project" value="UniProtKB-KW"/>
</dbReference>
<feature type="compositionally biased region" description="Basic and acidic residues" evidence="6">
    <location>
        <begin position="88"/>
        <end position="99"/>
    </location>
</feature>
<dbReference type="Proteomes" id="UP000051297">
    <property type="component" value="Unassembled WGS sequence"/>
</dbReference>
<evidence type="ECO:0000313" key="7">
    <source>
        <dbReference type="EMBL" id="KRT67695.1"/>
    </source>
</evidence>
<dbReference type="GO" id="GO:0005840">
    <property type="term" value="C:ribosome"/>
    <property type="evidence" value="ECO:0007669"/>
    <property type="project" value="UniProtKB-KW"/>
</dbReference>
<evidence type="ECO:0000256" key="4">
    <source>
        <dbReference type="ARBA" id="ARBA00023274"/>
    </source>
</evidence>
<evidence type="ECO:0000256" key="2">
    <source>
        <dbReference type="ARBA" id="ARBA00022946"/>
    </source>
</evidence>
<dbReference type="SUPFAM" id="SSF50249">
    <property type="entry name" value="Nucleic acid-binding proteins"/>
    <property type="match status" value="1"/>
</dbReference>
<evidence type="ECO:0000256" key="3">
    <source>
        <dbReference type="ARBA" id="ARBA00022980"/>
    </source>
</evidence>
<evidence type="ECO:0000256" key="1">
    <source>
        <dbReference type="ARBA" id="ARBA00010254"/>
    </source>
</evidence>
<accession>A0A0T5ZY44</accession>
<dbReference type="AlphaFoldDB" id="A0A0T5ZY44"/>
<keyword evidence="2" id="KW-0809">Transit peptide</keyword>
<reference evidence="7 8" key="1">
    <citation type="submission" date="2015-05" db="EMBL/GenBank/DDBJ databases">
        <title>Critical biogeochemical functions in the subsurface are associated with bacteria from new phyla and little studied lineages.</title>
        <authorList>
            <person name="Hug L.A."/>
            <person name="Thomas B.C."/>
            <person name="Sharon I."/>
            <person name="Brown C.T."/>
            <person name="Sharma R."/>
            <person name="Hettich R.L."/>
            <person name="Wilkins M.J."/>
            <person name="Williams K.H."/>
            <person name="Singh A."/>
            <person name="Banfield J.F."/>
        </authorList>
    </citation>
    <scope>NUCLEOTIDE SEQUENCE [LARGE SCALE GENOMIC DNA]</scope>
    <source>
        <strain evidence="7">CSP1-7</strain>
    </source>
</reference>
<evidence type="ECO:0000256" key="5">
    <source>
        <dbReference type="ARBA" id="ARBA00035308"/>
    </source>
</evidence>
<keyword evidence="4" id="KW-0687">Ribonucleoprotein</keyword>
<keyword evidence="3 7" id="KW-0689">Ribosomal protein</keyword>
<feature type="region of interest" description="Disordered" evidence="6">
    <location>
        <begin position="85"/>
        <end position="111"/>
    </location>
</feature>
<proteinExistence type="inferred from homology"/>
<dbReference type="Gene3D" id="2.40.50.140">
    <property type="entry name" value="Nucleic acid-binding proteins"/>
    <property type="match status" value="1"/>
</dbReference>
<dbReference type="PANTHER" id="PTHR10744:SF7">
    <property type="entry name" value="SMALL RIBOSOMAL SUBUNIT PROTEIN US17C"/>
    <property type="match status" value="1"/>
</dbReference>
<dbReference type="GO" id="GO:0003735">
    <property type="term" value="F:structural constituent of ribosome"/>
    <property type="evidence" value="ECO:0007669"/>
    <property type="project" value="InterPro"/>
</dbReference>
<dbReference type="EMBL" id="LDXK01000001">
    <property type="protein sequence ID" value="KRT67695.1"/>
    <property type="molecule type" value="Genomic_DNA"/>
</dbReference>
<dbReference type="STRING" id="1576480.XU08_C0001G0104"/>